<dbReference type="GO" id="GO:1902977">
    <property type="term" value="P:mitotic DNA replication preinitiation complex assembly"/>
    <property type="evidence" value="ECO:0007669"/>
    <property type="project" value="TreeGrafter"/>
</dbReference>
<keyword evidence="8" id="KW-1185">Reference proteome</keyword>
<reference evidence="7" key="1">
    <citation type="submission" date="2022-07" db="EMBL/GenBank/DDBJ databases">
        <title>Phylogenomic reconstructions and comparative analyses of Kickxellomycotina fungi.</title>
        <authorList>
            <person name="Reynolds N.K."/>
            <person name="Stajich J.E."/>
            <person name="Barry K."/>
            <person name="Grigoriev I.V."/>
            <person name="Crous P."/>
            <person name="Smith M.E."/>
        </authorList>
    </citation>
    <scope>NUCLEOTIDE SEQUENCE</scope>
    <source>
        <strain evidence="7">NBRC 105413</strain>
    </source>
</reference>
<keyword evidence="4" id="KW-0539">Nucleus</keyword>
<dbReference type="Proteomes" id="UP001145021">
    <property type="component" value="Unassembled WGS sequence"/>
</dbReference>
<dbReference type="AlphaFoldDB" id="A0A9W7XMJ9"/>
<evidence type="ECO:0000313" key="8">
    <source>
        <dbReference type="Proteomes" id="UP001145021"/>
    </source>
</evidence>
<comment type="similarity">
    <text evidence="2">Belongs to the CDC45 family.</text>
</comment>
<evidence type="ECO:0000256" key="6">
    <source>
        <dbReference type="SAM" id="MobiDB-lite"/>
    </source>
</evidence>
<comment type="subcellular location">
    <subcellularLocation>
        <location evidence="1">Nucleus</location>
    </subcellularLocation>
</comment>
<dbReference type="GO" id="GO:0006270">
    <property type="term" value="P:DNA replication initiation"/>
    <property type="evidence" value="ECO:0007669"/>
    <property type="project" value="InterPro"/>
</dbReference>
<feature type="compositionally biased region" description="Acidic residues" evidence="6">
    <location>
        <begin position="152"/>
        <end position="165"/>
    </location>
</feature>
<sequence>MVYVASSKYEDAYNRILAGAAHSSGTSVLIFASADGDSLCALRILIDLLKRDTIGHKIVPVTNYQEIADQSQKLVDTSTQIRTVVLLNCGATVDIHDLITLRDSLTIVIVDSHRPFNLYNIYWNEQIQCLDDGDIDDNMDELRAAFESIEFGPEDSEDSDDSDDEQGSRRRRVGDDPDAFIRVQRERAEMREARAKSQQLIQAYYAQGAYHGQACAVSMMQMAEQLGRQPTMDSVWCAISGAATQMMMQHIDAQGYDLVVKRMRDLARRISAPTTAASSAIPGPEPQEETDEQLDSQLNGDAFFDPRLDLPDEDADEGFIKARAGVATAAEAGLLTSSRQQQGPQTSIHESTELRFALLRHWSLDSAMRYSPYVAARLATWSSKGRARLDLLLAKLGLSKAEAQAPFTHLAPELKTQLYTRMASIGADYSMGDATLPGFVRSFGWRKPTVSSFDMALALLTLLQTDGFFAAYDSLTQPDTLRRGLDNAKTQQTLVIAQGLAMLERQAVKTLKAFRLAILSDTTEQTPVGAAALRQLALFLMHTLGERCRPAHARLPFVIAAPVSVDQPDRLLVLGITPLDCVLHRPPMLGQKLATSRFSGGARNHFGMIFDDVAADLGADIQRGFFDSSVLEINRADMGVFVDKLRRHL</sequence>
<evidence type="ECO:0000313" key="7">
    <source>
        <dbReference type="EMBL" id="KAJ1646282.1"/>
    </source>
</evidence>
<feature type="region of interest" description="Disordered" evidence="6">
    <location>
        <begin position="149"/>
        <end position="177"/>
    </location>
</feature>
<keyword evidence="3" id="KW-0235">DNA replication</keyword>
<dbReference type="Pfam" id="PF02724">
    <property type="entry name" value="CDC45"/>
    <property type="match status" value="1"/>
</dbReference>
<keyword evidence="7" id="KW-0648">Protein biosynthesis</keyword>
<dbReference type="EMBL" id="JANBOH010000067">
    <property type="protein sequence ID" value="KAJ1646282.1"/>
    <property type="molecule type" value="Genomic_DNA"/>
</dbReference>
<dbReference type="PANTHER" id="PTHR10507">
    <property type="entry name" value="CDC45-RELATED PROTEIN"/>
    <property type="match status" value="1"/>
</dbReference>
<comment type="caution">
    <text evidence="7">The sequence shown here is derived from an EMBL/GenBank/DDBJ whole genome shotgun (WGS) entry which is preliminary data.</text>
</comment>
<dbReference type="GO" id="GO:0003743">
    <property type="term" value="F:translation initiation factor activity"/>
    <property type="evidence" value="ECO:0007669"/>
    <property type="project" value="UniProtKB-KW"/>
</dbReference>
<accession>A0A9W7XMJ9</accession>
<evidence type="ECO:0000256" key="4">
    <source>
        <dbReference type="ARBA" id="ARBA00023242"/>
    </source>
</evidence>
<dbReference type="PANTHER" id="PTHR10507:SF0">
    <property type="entry name" value="CELL DIVISION CONTROL PROTEIN 45 HOMOLOG"/>
    <property type="match status" value="1"/>
</dbReference>
<dbReference type="InterPro" id="IPR003874">
    <property type="entry name" value="CDC45"/>
</dbReference>
<keyword evidence="7" id="KW-0396">Initiation factor</keyword>
<organism evidence="7 8">
    <name type="scientific">Coemansia asiatica</name>
    <dbReference type="NCBI Taxonomy" id="1052880"/>
    <lineage>
        <taxon>Eukaryota</taxon>
        <taxon>Fungi</taxon>
        <taxon>Fungi incertae sedis</taxon>
        <taxon>Zoopagomycota</taxon>
        <taxon>Kickxellomycotina</taxon>
        <taxon>Kickxellomycetes</taxon>
        <taxon>Kickxellales</taxon>
        <taxon>Kickxellaceae</taxon>
        <taxon>Coemansia</taxon>
    </lineage>
</organism>
<dbReference type="GO" id="GO:0031261">
    <property type="term" value="C:DNA replication preinitiation complex"/>
    <property type="evidence" value="ECO:0007669"/>
    <property type="project" value="TreeGrafter"/>
</dbReference>
<evidence type="ECO:0000256" key="1">
    <source>
        <dbReference type="ARBA" id="ARBA00004123"/>
    </source>
</evidence>
<dbReference type="GO" id="GO:0003682">
    <property type="term" value="F:chromatin binding"/>
    <property type="evidence" value="ECO:0007669"/>
    <property type="project" value="TreeGrafter"/>
</dbReference>
<feature type="region of interest" description="Disordered" evidence="6">
    <location>
        <begin position="272"/>
        <end position="294"/>
    </location>
</feature>
<protein>
    <submittedName>
        <fullName evidence="7">DNA replication initiation factor cdc45</fullName>
    </submittedName>
</protein>
<evidence type="ECO:0000256" key="5">
    <source>
        <dbReference type="ARBA" id="ARBA00023306"/>
    </source>
</evidence>
<gene>
    <name evidence="7" type="primary">CDC45</name>
    <name evidence="7" type="ORF">LPJ64_002213</name>
</gene>
<name>A0A9W7XMJ9_9FUNG</name>
<feature type="compositionally biased region" description="Low complexity" evidence="6">
    <location>
        <begin position="272"/>
        <end position="282"/>
    </location>
</feature>
<dbReference type="GO" id="GO:0000727">
    <property type="term" value="P:double-strand break repair via break-induced replication"/>
    <property type="evidence" value="ECO:0007669"/>
    <property type="project" value="TreeGrafter"/>
</dbReference>
<evidence type="ECO:0000256" key="2">
    <source>
        <dbReference type="ARBA" id="ARBA00010727"/>
    </source>
</evidence>
<keyword evidence="5" id="KW-0131">Cell cycle</keyword>
<dbReference type="GO" id="GO:0003688">
    <property type="term" value="F:DNA replication origin binding"/>
    <property type="evidence" value="ECO:0007669"/>
    <property type="project" value="TreeGrafter"/>
</dbReference>
<evidence type="ECO:0000256" key="3">
    <source>
        <dbReference type="ARBA" id="ARBA00022705"/>
    </source>
</evidence>
<dbReference type="GO" id="GO:0003697">
    <property type="term" value="F:single-stranded DNA binding"/>
    <property type="evidence" value="ECO:0007669"/>
    <property type="project" value="TreeGrafter"/>
</dbReference>
<proteinExistence type="inferred from homology"/>